<keyword evidence="5" id="KW-1185">Reference proteome</keyword>
<feature type="domain" description="Phospholipase/carboxylesterase/thioesterase" evidence="3">
    <location>
        <begin position="97"/>
        <end position="202"/>
    </location>
</feature>
<evidence type="ECO:0000313" key="4">
    <source>
        <dbReference type="EMBL" id="MCC3266257.1"/>
    </source>
</evidence>
<dbReference type="Gene3D" id="3.40.50.1820">
    <property type="entry name" value="alpha/beta hydrolase"/>
    <property type="match status" value="1"/>
</dbReference>
<dbReference type="InterPro" id="IPR050565">
    <property type="entry name" value="LYPA1-2/EST-like"/>
</dbReference>
<dbReference type="PANTHER" id="PTHR10655">
    <property type="entry name" value="LYSOPHOSPHOLIPASE-RELATED"/>
    <property type="match status" value="1"/>
</dbReference>
<protein>
    <submittedName>
        <fullName evidence="4">Phospholipase</fullName>
    </submittedName>
</protein>
<evidence type="ECO:0000259" key="3">
    <source>
        <dbReference type="Pfam" id="PF02230"/>
    </source>
</evidence>
<name>A0ABS8GHY1_9MICC</name>
<dbReference type="InterPro" id="IPR003140">
    <property type="entry name" value="PLipase/COase/thioEstase"/>
</dbReference>
<dbReference type="RefSeq" id="WP_227891049.1">
    <property type="nucleotide sequence ID" value="NZ_JAJFZQ010000005.1"/>
</dbReference>
<gene>
    <name evidence="4" type="ORF">LJ752_09395</name>
</gene>
<accession>A0ABS8GHY1</accession>
<evidence type="ECO:0000256" key="2">
    <source>
        <dbReference type="ARBA" id="ARBA00022801"/>
    </source>
</evidence>
<dbReference type="Pfam" id="PF02230">
    <property type="entry name" value="Abhydrolase_2"/>
    <property type="match status" value="1"/>
</dbReference>
<evidence type="ECO:0000313" key="5">
    <source>
        <dbReference type="Proteomes" id="UP001139168"/>
    </source>
</evidence>
<keyword evidence="2" id="KW-0378">Hydrolase</keyword>
<organism evidence="4 5">
    <name type="scientific">Arthrobacter gengyunqii</name>
    <dbReference type="NCBI Taxonomy" id="2886940"/>
    <lineage>
        <taxon>Bacteria</taxon>
        <taxon>Bacillati</taxon>
        <taxon>Actinomycetota</taxon>
        <taxon>Actinomycetes</taxon>
        <taxon>Micrococcales</taxon>
        <taxon>Micrococcaceae</taxon>
        <taxon>Arthrobacter</taxon>
    </lineage>
</organism>
<dbReference type="EMBL" id="JAJFZQ010000005">
    <property type="protein sequence ID" value="MCC3266257.1"/>
    <property type="molecule type" value="Genomic_DNA"/>
</dbReference>
<dbReference type="InterPro" id="IPR029058">
    <property type="entry name" value="AB_hydrolase_fold"/>
</dbReference>
<proteinExistence type="inferred from homology"/>
<evidence type="ECO:0000256" key="1">
    <source>
        <dbReference type="ARBA" id="ARBA00006499"/>
    </source>
</evidence>
<dbReference type="Proteomes" id="UP001139168">
    <property type="component" value="Unassembled WGS sequence"/>
</dbReference>
<comment type="similarity">
    <text evidence="1">Belongs to the AB hydrolase superfamily. AB hydrolase 2 family.</text>
</comment>
<reference evidence="4" key="1">
    <citation type="submission" date="2021-10" db="EMBL/GenBank/DDBJ databases">
        <title>Novel species in genus Arthrobacter.</title>
        <authorList>
            <person name="Liu Y."/>
        </authorList>
    </citation>
    <scope>NUCLEOTIDE SEQUENCE</scope>
    <source>
        <strain evidence="4">Zg-Y786</strain>
    </source>
</reference>
<dbReference type="PANTHER" id="PTHR10655:SF17">
    <property type="entry name" value="LYSOPHOSPHOLIPASE-LIKE PROTEIN 1"/>
    <property type="match status" value="1"/>
</dbReference>
<comment type="caution">
    <text evidence="4">The sequence shown here is derived from an EMBL/GenBank/DDBJ whole genome shotgun (WGS) entry which is preliminary data.</text>
</comment>
<sequence>MQNVLWSAPAEARPGTHLLVMLHGYGTDEHSMARLFPSIPAGITSAALRGTFPVGDSHGWFLLDPYLQSDTGAVLEAAAGIFTWLDRVRAEGAFTGVSLLGFSQGMAMATTLLRLRPQGFDAVVGLSGFVAENELLAMAEPLPKPVPYFWGRDRDDWVINEDAIDATRNWLAENTALTARTYPGMGHTVGADEARDIGIFLRRYVVPKDYSDKENKEG</sequence>
<dbReference type="SUPFAM" id="SSF53474">
    <property type="entry name" value="alpha/beta-Hydrolases"/>
    <property type="match status" value="1"/>
</dbReference>